<reference evidence="4" key="1">
    <citation type="journal article" date="2019" name="Int. J. Syst. Evol. Microbiol.">
        <title>The Global Catalogue of Microorganisms (GCM) 10K type strain sequencing project: providing services to taxonomists for standard genome sequencing and annotation.</title>
        <authorList>
            <consortium name="The Broad Institute Genomics Platform"/>
            <consortium name="The Broad Institute Genome Sequencing Center for Infectious Disease"/>
            <person name="Wu L."/>
            <person name="Ma J."/>
        </authorList>
    </citation>
    <scope>NUCLEOTIDE SEQUENCE [LARGE SCALE GENOMIC DNA]</scope>
    <source>
        <strain evidence="4">JCM 15896</strain>
    </source>
</reference>
<dbReference type="PANTHER" id="PTHR34477:SF5">
    <property type="entry name" value="BSL5627 PROTEIN"/>
    <property type="match status" value="1"/>
</dbReference>
<evidence type="ECO:0000313" key="3">
    <source>
        <dbReference type="EMBL" id="GAA0856321.1"/>
    </source>
</evidence>
<evidence type="ECO:0000256" key="1">
    <source>
        <dbReference type="ARBA" id="ARBA00007435"/>
    </source>
</evidence>
<dbReference type="PROSITE" id="PS50164">
    <property type="entry name" value="GIY_YIG"/>
    <property type="match status" value="1"/>
</dbReference>
<feature type="domain" description="GIY-YIG" evidence="2">
    <location>
        <begin position="2"/>
        <end position="78"/>
    </location>
</feature>
<dbReference type="Proteomes" id="UP001500359">
    <property type="component" value="Unassembled WGS sequence"/>
</dbReference>
<dbReference type="Pfam" id="PF01541">
    <property type="entry name" value="GIY-YIG"/>
    <property type="match status" value="1"/>
</dbReference>
<accession>A0ABP3WW98</accession>
<dbReference type="PANTHER" id="PTHR34477">
    <property type="entry name" value="UPF0213 PROTEIN YHBQ"/>
    <property type="match status" value="1"/>
</dbReference>
<dbReference type="InterPro" id="IPR035901">
    <property type="entry name" value="GIY-YIG_endonuc_sf"/>
</dbReference>
<organism evidence="3 4">
    <name type="scientific">Aliiglaciecola litoralis</name>
    <dbReference type="NCBI Taxonomy" id="582857"/>
    <lineage>
        <taxon>Bacteria</taxon>
        <taxon>Pseudomonadati</taxon>
        <taxon>Pseudomonadota</taxon>
        <taxon>Gammaproteobacteria</taxon>
        <taxon>Alteromonadales</taxon>
        <taxon>Alteromonadaceae</taxon>
        <taxon>Aliiglaciecola</taxon>
    </lineage>
</organism>
<proteinExistence type="inferred from homology"/>
<evidence type="ECO:0000313" key="4">
    <source>
        <dbReference type="Proteomes" id="UP001500359"/>
    </source>
</evidence>
<dbReference type="SMART" id="SM00465">
    <property type="entry name" value="GIYc"/>
    <property type="match status" value="1"/>
</dbReference>
<name>A0ABP3WW98_9ALTE</name>
<protein>
    <submittedName>
        <fullName evidence="3">GIY-YIG nuclease family protein</fullName>
    </submittedName>
</protein>
<comment type="similarity">
    <text evidence="1">Belongs to the UPF0213 family.</text>
</comment>
<comment type="caution">
    <text evidence="3">The sequence shown here is derived from an EMBL/GenBank/DDBJ whole genome shotgun (WGS) entry which is preliminary data.</text>
</comment>
<dbReference type="InterPro" id="IPR000305">
    <property type="entry name" value="GIY-YIG_endonuc"/>
</dbReference>
<dbReference type="RefSeq" id="WP_343858900.1">
    <property type="nucleotide sequence ID" value="NZ_BAAAFD010000004.1"/>
</dbReference>
<dbReference type="Gene3D" id="3.40.1440.10">
    <property type="entry name" value="GIY-YIG endonuclease"/>
    <property type="match status" value="1"/>
</dbReference>
<keyword evidence="4" id="KW-1185">Reference proteome</keyword>
<dbReference type="CDD" id="cd10448">
    <property type="entry name" value="GIY-YIG_unchar_3"/>
    <property type="match status" value="1"/>
</dbReference>
<dbReference type="EMBL" id="BAAAFD010000004">
    <property type="protein sequence ID" value="GAA0856321.1"/>
    <property type="molecule type" value="Genomic_DNA"/>
</dbReference>
<dbReference type="InterPro" id="IPR050190">
    <property type="entry name" value="UPF0213_domain"/>
</dbReference>
<evidence type="ECO:0000259" key="2">
    <source>
        <dbReference type="PROSITE" id="PS50164"/>
    </source>
</evidence>
<sequence length="94" mass="11452">MANAYIYIMTNKPLGVLYVGVTSNLKQRIYQHKRRKSDGFTKKYNLHSLVYFEIFDDNYHAICREKQLKKWHRAWKIKLIEKTNPQWRDLYDGL</sequence>
<dbReference type="SUPFAM" id="SSF82771">
    <property type="entry name" value="GIY-YIG endonuclease"/>
    <property type="match status" value="1"/>
</dbReference>
<gene>
    <name evidence="3" type="ORF">GCM10009114_17770</name>
</gene>